<dbReference type="EC" id="3.1.3.27" evidence="1"/>
<dbReference type="EMBL" id="FNLO01000008">
    <property type="protein sequence ID" value="SDV49532.1"/>
    <property type="molecule type" value="Genomic_DNA"/>
</dbReference>
<feature type="transmembrane region" description="Helical" evidence="2">
    <location>
        <begin position="62"/>
        <end position="83"/>
    </location>
</feature>
<dbReference type="InterPro" id="IPR036681">
    <property type="entry name" value="PgpA-like_sf"/>
</dbReference>
<comment type="function">
    <text evidence="1">Lipid phosphatase which dephosphorylates phosphatidylglycerophosphate (PGP) to phosphatidylglycerol (PG).</text>
</comment>
<dbReference type="UniPathway" id="UPA00084">
    <property type="reaction ID" value="UER00504"/>
</dbReference>
<dbReference type="AlphaFoldDB" id="A0A1H2PRK5"/>
<evidence type="ECO:0000256" key="2">
    <source>
        <dbReference type="SAM" id="Phobius"/>
    </source>
</evidence>
<name>A0A1H2PRK5_9BURK</name>
<keyword evidence="1" id="KW-0443">Lipid metabolism</keyword>
<keyword evidence="1 2" id="KW-0812">Transmembrane</keyword>
<evidence type="ECO:0000313" key="4">
    <source>
        <dbReference type="EMBL" id="SDV49532.1"/>
    </source>
</evidence>
<dbReference type="GO" id="GO:0046872">
    <property type="term" value="F:metal ion binding"/>
    <property type="evidence" value="ECO:0007669"/>
    <property type="project" value="UniProtKB-KW"/>
</dbReference>
<comment type="cofactor">
    <cofactor evidence="1">
        <name>Mg(2+)</name>
        <dbReference type="ChEBI" id="CHEBI:18420"/>
    </cofactor>
</comment>
<keyword evidence="1" id="KW-0442">Lipid degradation</keyword>
<dbReference type="Pfam" id="PF04608">
    <property type="entry name" value="PgpA"/>
    <property type="match status" value="1"/>
</dbReference>
<dbReference type="InterPro" id="IPR007686">
    <property type="entry name" value="YutG/PgpA"/>
</dbReference>
<accession>A0A1H2PRK5</accession>
<keyword evidence="1" id="KW-1003">Cell membrane</keyword>
<keyword evidence="5" id="KW-1185">Reference proteome</keyword>
<keyword evidence="1" id="KW-0479">Metal-binding</keyword>
<gene>
    <name evidence="4" type="ORF">SAMN05216551_108164</name>
</gene>
<dbReference type="Proteomes" id="UP000243719">
    <property type="component" value="Unassembled WGS sequence"/>
</dbReference>
<dbReference type="OrthoDB" id="9804091at2"/>
<dbReference type="PIRSF" id="PIRSF006162">
    <property type="entry name" value="PgpA"/>
    <property type="match status" value="1"/>
</dbReference>
<dbReference type="RefSeq" id="WP_091909690.1">
    <property type="nucleotide sequence ID" value="NZ_FNLO01000008.1"/>
</dbReference>
<evidence type="ECO:0000313" key="5">
    <source>
        <dbReference type="Proteomes" id="UP000243719"/>
    </source>
</evidence>
<keyword evidence="1" id="KW-0595">Phospholipid degradation</keyword>
<keyword evidence="2" id="KW-1133">Transmembrane helix</keyword>
<sequence>MQNEPIDFATPRKPTLRFMLSHPVHILSMGFGSGLAPFMPGTFGTLFGWGVFALLAPYLSTTAWLIVVVLGFIVGVYATGFTARRLGVADPGSAVWDEVVAIWLVLALVAPQDWRGQLGSFLAFRFFDMVKPPPVRYFDRHVKGGFGIMIDDIVAALMSLLLIALWRTILG</sequence>
<keyword evidence="1 2" id="KW-0472">Membrane</keyword>
<keyword evidence="1" id="KW-1208">Phospholipid metabolism</keyword>
<proteinExistence type="predicted"/>
<comment type="subcellular location">
    <subcellularLocation>
        <location evidence="1">Cell inner membrane</location>
        <topology evidence="1">Multi-pass membrane protein</topology>
    </subcellularLocation>
</comment>
<organism evidence="4 5">
    <name type="scientific">Chitinasiproducens palmae</name>
    <dbReference type="NCBI Taxonomy" id="1770053"/>
    <lineage>
        <taxon>Bacteria</taxon>
        <taxon>Pseudomonadati</taxon>
        <taxon>Pseudomonadota</taxon>
        <taxon>Betaproteobacteria</taxon>
        <taxon>Burkholderiales</taxon>
        <taxon>Burkholderiaceae</taxon>
        <taxon>Chitinasiproducens</taxon>
    </lineage>
</organism>
<dbReference type="CDD" id="cd06971">
    <property type="entry name" value="PgpA"/>
    <property type="match status" value="1"/>
</dbReference>
<evidence type="ECO:0000259" key="3">
    <source>
        <dbReference type="Pfam" id="PF04608"/>
    </source>
</evidence>
<dbReference type="GO" id="GO:0009395">
    <property type="term" value="P:phospholipid catabolic process"/>
    <property type="evidence" value="ECO:0007669"/>
    <property type="project" value="UniProtKB-KW"/>
</dbReference>
<protein>
    <recommendedName>
        <fullName evidence="1">Phosphatidylglycerophosphatase A</fullName>
        <ecNumber evidence="1">3.1.3.27</ecNumber>
    </recommendedName>
    <alternativeName>
        <fullName evidence="1">Phosphatidylglycerolphosphate phosphatase A</fullName>
    </alternativeName>
</protein>
<comment type="catalytic activity">
    <reaction evidence="1">
        <text>a 1,2-diacyl-sn-glycero-3-phospho-(1'-sn-glycero-3'-phosphate) + H2O = a 1,2-diacyl-sn-glycero-3-phospho-(1'-sn-glycerol) + phosphate</text>
        <dbReference type="Rhea" id="RHEA:33751"/>
        <dbReference type="ChEBI" id="CHEBI:15377"/>
        <dbReference type="ChEBI" id="CHEBI:43474"/>
        <dbReference type="ChEBI" id="CHEBI:60110"/>
        <dbReference type="ChEBI" id="CHEBI:64716"/>
        <dbReference type="EC" id="3.1.3.27"/>
    </reaction>
</comment>
<reference evidence="5" key="1">
    <citation type="submission" date="2016-09" db="EMBL/GenBank/DDBJ databases">
        <authorList>
            <person name="Varghese N."/>
            <person name="Submissions S."/>
        </authorList>
    </citation>
    <scope>NUCLEOTIDE SEQUENCE [LARGE SCALE GENOMIC DNA]</scope>
    <source>
        <strain evidence="5">JS23</strain>
    </source>
</reference>
<keyword evidence="1" id="KW-0997">Cell inner membrane</keyword>
<dbReference type="STRING" id="1770053.SAMN05216551_108164"/>
<comment type="pathway">
    <text evidence="1">Phospholipid metabolism; phosphatidylglycerol biosynthesis; phosphatidylglycerol from CDP-diacylglycerol: step 2/2.</text>
</comment>
<feature type="domain" description="YutG/PgpA" evidence="3">
    <location>
        <begin position="27"/>
        <end position="165"/>
    </location>
</feature>
<dbReference type="InterPro" id="IPR026037">
    <property type="entry name" value="PgpA"/>
</dbReference>
<dbReference type="PANTHER" id="PTHR36305:SF1">
    <property type="entry name" value="PHOSPHATIDYLGLYCEROPHOSPHATASE A"/>
    <property type="match status" value="1"/>
</dbReference>
<dbReference type="GO" id="GO:0008962">
    <property type="term" value="F:phosphatidylglycerophosphatase activity"/>
    <property type="evidence" value="ECO:0007669"/>
    <property type="project" value="UniProtKB-EC"/>
</dbReference>
<dbReference type="PANTHER" id="PTHR36305">
    <property type="entry name" value="PHOSPHATIDYLGLYCEROPHOSPHATASE A"/>
    <property type="match status" value="1"/>
</dbReference>
<dbReference type="GO" id="GO:0006655">
    <property type="term" value="P:phosphatidylglycerol biosynthetic process"/>
    <property type="evidence" value="ECO:0007669"/>
    <property type="project" value="UniProtKB-UniPathway"/>
</dbReference>
<evidence type="ECO:0000256" key="1">
    <source>
        <dbReference type="PIRNR" id="PIRNR006162"/>
    </source>
</evidence>
<keyword evidence="1" id="KW-0460">Magnesium</keyword>
<dbReference type="SUPFAM" id="SSF101307">
    <property type="entry name" value="YutG-like"/>
    <property type="match status" value="1"/>
</dbReference>
<dbReference type="GO" id="GO:0005886">
    <property type="term" value="C:plasma membrane"/>
    <property type="evidence" value="ECO:0007669"/>
    <property type="project" value="UniProtKB-SubCell"/>
</dbReference>
<keyword evidence="1" id="KW-0378">Hydrolase</keyword>
<feature type="transmembrane region" description="Helical" evidence="2">
    <location>
        <begin position="146"/>
        <end position="166"/>
    </location>
</feature>